<organism evidence="2 3">
    <name type="scientific">Micromonospora olivasterospora</name>
    <dbReference type="NCBI Taxonomy" id="1880"/>
    <lineage>
        <taxon>Bacteria</taxon>
        <taxon>Bacillati</taxon>
        <taxon>Actinomycetota</taxon>
        <taxon>Actinomycetes</taxon>
        <taxon>Micromonosporales</taxon>
        <taxon>Micromonosporaceae</taxon>
        <taxon>Micromonospora</taxon>
    </lineage>
</organism>
<protein>
    <submittedName>
        <fullName evidence="2">Acyl-CoA reductase LuxC</fullName>
    </submittedName>
</protein>
<dbReference type="RefSeq" id="WP_170286337.1">
    <property type="nucleotide sequence ID" value="NZ_BAAATQ010000277.1"/>
</dbReference>
<keyword evidence="1" id="KW-0521">NADP</keyword>
<dbReference type="GO" id="GO:0008218">
    <property type="term" value="P:bioluminescence"/>
    <property type="evidence" value="ECO:0007669"/>
    <property type="project" value="InterPro"/>
</dbReference>
<sequence length="197" mass="21578">MPEPWAEPTVRRSLAAALCADVFWYDQAACASPRTIFLVGTPMANGRARQELAVELDRAVTAGGYAVDTAMAIEKLTSVCELAADGLATRVSLRRNEVAHVDLDVSATPPRRWLGTGTFVWAEVGDLAELTPMLRRGDQTVTHFGFSRRQLSDFVRRCADRAPDRLVPVGRALECSTVWDGVDLLREFTRITTVDGG</sequence>
<keyword evidence="3" id="KW-1185">Reference proteome</keyword>
<name>A0A562I3E5_MICOL</name>
<comment type="caution">
    <text evidence="2">The sequence shown here is derived from an EMBL/GenBank/DDBJ whole genome shotgun (WGS) entry which is preliminary data.</text>
</comment>
<gene>
    <name evidence="2" type="ORF">JD77_00163</name>
</gene>
<evidence type="ECO:0000313" key="3">
    <source>
        <dbReference type="Proteomes" id="UP000319825"/>
    </source>
</evidence>
<evidence type="ECO:0000256" key="1">
    <source>
        <dbReference type="ARBA" id="ARBA00022857"/>
    </source>
</evidence>
<dbReference type="AlphaFoldDB" id="A0A562I3E5"/>
<dbReference type="GO" id="GO:0003995">
    <property type="term" value="F:acyl-CoA dehydrogenase activity"/>
    <property type="evidence" value="ECO:0007669"/>
    <property type="project" value="InterPro"/>
</dbReference>
<dbReference type="Proteomes" id="UP000319825">
    <property type="component" value="Unassembled WGS sequence"/>
</dbReference>
<dbReference type="Pfam" id="PF05893">
    <property type="entry name" value="LuxC"/>
    <property type="match status" value="1"/>
</dbReference>
<reference evidence="2 3" key="1">
    <citation type="submission" date="2019-07" db="EMBL/GenBank/DDBJ databases">
        <title>R&amp;d 2014.</title>
        <authorList>
            <person name="Klenk H.-P."/>
        </authorList>
    </citation>
    <scope>NUCLEOTIDE SEQUENCE [LARGE SCALE GENOMIC DNA]</scope>
    <source>
        <strain evidence="2 3">DSM 43868</strain>
    </source>
</reference>
<dbReference type="InterPro" id="IPR008670">
    <property type="entry name" value="CoA_reduct_LuxC"/>
</dbReference>
<evidence type="ECO:0000313" key="2">
    <source>
        <dbReference type="EMBL" id="TWH65228.1"/>
    </source>
</evidence>
<proteinExistence type="predicted"/>
<dbReference type="EMBL" id="VLKE01000001">
    <property type="protein sequence ID" value="TWH65228.1"/>
    <property type="molecule type" value="Genomic_DNA"/>
</dbReference>
<accession>A0A562I3E5</accession>